<protein>
    <submittedName>
        <fullName evidence="2">Uncharacterized protein</fullName>
    </submittedName>
</protein>
<feature type="region of interest" description="Disordered" evidence="1">
    <location>
        <begin position="70"/>
        <end position="98"/>
    </location>
</feature>
<dbReference type="STRING" id="419481.SAMN05216233_109132"/>
<dbReference type="AlphaFoldDB" id="A0A1G5G334"/>
<gene>
    <name evidence="2" type="ORF">SAMN05216233_109132</name>
</gene>
<reference evidence="2 3" key="1">
    <citation type="submission" date="2016-10" db="EMBL/GenBank/DDBJ databases">
        <authorList>
            <person name="de Groot N.N."/>
        </authorList>
    </citation>
    <scope>NUCLEOTIDE SEQUENCE [LARGE SCALE GENOMIC DNA]</scope>
    <source>
        <strain evidence="2 3">AA1</strain>
    </source>
</reference>
<evidence type="ECO:0000313" key="3">
    <source>
        <dbReference type="Proteomes" id="UP000198870"/>
    </source>
</evidence>
<dbReference type="EMBL" id="FMUX01000009">
    <property type="protein sequence ID" value="SCY45138.1"/>
    <property type="molecule type" value="Genomic_DNA"/>
</dbReference>
<dbReference type="Proteomes" id="UP000198870">
    <property type="component" value="Unassembled WGS sequence"/>
</dbReference>
<feature type="compositionally biased region" description="Basic and acidic residues" evidence="1">
    <location>
        <begin position="81"/>
        <end position="91"/>
    </location>
</feature>
<name>A0A1G5G334_9BACT</name>
<proteinExistence type="predicted"/>
<dbReference type="RefSeq" id="WP_092211201.1">
    <property type="nucleotide sequence ID" value="NZ_FMUX01000009.1"/>
</dbReference>
<sequence length="98" mass="10765">MDSVTCICGRDITPQLNIGDTPVDGVRVIEKAVCLPTEPNRHIANVTCRCGMVHEIRGFASLIITADRIVDQRRPPTTKPKGGDLNHDLSSHYEPYAP</sequence>
<keyword evidence="3" id="KW-1185">Reference proteome</keyword>
<organism evidence="2 3">
    <name type="scientific">Desulfoluna spongiiphila</name>
    <dbReference type="NCBI Taxonomy" id="419481"/>
    <lineage>
        <taxon>Bacteria</taxon>
        <taxon>Pseudomonadati</taxon>
        <taxon>Thermodesulfobacteriota</taxon>
        <taxon>Desulfobacteria</taxon>
        <taxon>Desulfobacterales</taxon>
        <taxon>Desulfolunaceae</taxon>
        <taxon>Desulfoluna</taxon>
    </lineage>
</organism>
<evidence type="ECO:0000256" key="1">
    <source>
        <dbReference type="SAM" id="MobiDB-lite"/>
    </source>
</evidence>
<accession>A0A1G5G334</accession>
<evidence type="ECO:0000313" key="2">
    <source>
        <dbReference type="EMBL" id="SCY45138.1"/>
    </source>
</evidence>